<organism evidence="2 3">
    <name type="scientific">Acinetobacter guillouiae NIPH 991</name>
    <dbReference type="NCBI Taxonomy" id="1217656"/>
    <lineage>
        <taxon>Bacteria</taxon>
        <taxon>Pseudomonadati</taxon>
        <taxon>Pseudomonadota</taxon>
        <taxon>Gammaproteobacteria</taxon>
        <taxon>Moraxellales</taxon>
        <taxon>Moraxellaceae</taxon>
        <taxon>Acinetobacter</taxon>
    </lineage>
</organism>
<dbReference type="EMBL" id="APPJ01000010">
    <property type="protein sequence ID" value="ENV17517.1"/>
    <property type="molecule type" value="Genomic_DNA"/>
</dbReference>
<feature type="chain" id="PRO_5004136009" evidence="1">
    <location>
        <begin position="22"/>
        <end position="70"/>
    </location>
</feature>
<accession>N8WZH8</accession>
<feature type="signal peptide" evidence="1">
    <location>
        <begin position="1"/>
        <end position="21"/>
    </location>
</feature>
<reference evidence="2 3" key="1">
    <citation type="submission" date="2013-02" db="EMBL/GenBank/DDBJ databases">
        <title>The Genome Sequence of Acinetobacter guillouiae NIPH 991.</title>
        <authorList>
            <consortium name="The Broad Institute Genome Sequencing Platform"/>
            <consortium name="The Broad Institute Genome Sequencing Center for Infectious Disease"/>
            <person name="Cerqueira G."/>
            <person name="Feldgarden M."/>
            <person name="Courvalin P."/>
            <person name="Perichon B."/>
            <person name="Grillot-Courvalin C."/>
            <person name="Clermont D."/>
            <person name="Rocha E."/>
            <person name="Yoon E.-J."/>
            <person name="Nemec A."/>
            <person name="Walker B."/>
            <person name="Young S.K."/>
            <person name="Zeng Q."/>
            <person name="Gargeya S."/>
            <person name="Fitzgerald M."/>
            <person name="Haas B."/>
            <person name="Abouelleil A."/>
            <person name="Alvarado L."/>
            <person name="Arachchi H.M."/>
            <person name="Berlin A.M."/>
            <person name="Chapman S.B."/>
            <person name="Dewar J."/>
            <person name="Goldberg J."/>
            <person name="Griggs A."/>
            <person name="Gujja S."/>
            <person name="Hansen M."/>
            <person name="Howarth C."/>
            <person name="Imamovic A."/>
            <person name="Larimer J."/>
            <person name="McCowan C."/>
            <person name="Murphy C."/>
            <person name="Neiman D."/>
            <person name="Pearson M."/>
            <person name="Priest M."/>
            <person name="Roberts A."/>
            <person name="Saif S."/>
            <person name="Shea T."/>
            <person name="Sisk P."/>
            <person name="Sykes S."/>
            <person name="Wortman J."/>
            <person name="Nusbaum C."/>
            <person name="Birren B."/>
        </authorList>
    </citation>
    <scope>NUCLEOTIDE SEQUENCE [LARGE SCALE GENOMIC DNA]</scope>
    <source>
        <strain evidence="2 3">NIPH 991</strain>
    </source>
</reference>
<comment type="caution">
    <text evidence="2">The sequence shown here is derived from an EMBL/GenBank/DDBJ whole genome shotgun (WGS) entry which is preliminary data.</text>
</comment>
<dbReference type="HOGENOM" id="CLU_2748516_0_0_6"/>
<evidence type="ECO:0000256" key="1">
    <source>
        <dbReference type="SAM" id="SignalP"/>
    </source>
</evidence>
<sequence length="70" mass="7971">MNFNKYLYITIGIILNQPAFAKCFSNSFDVAANLNINLPAFAFEKNYKSNNFHWNISQQGPVLGINLPIF</sequence>
<evidence type="ECO:0000313" key="3">
    <source>
        <dbReference type="Proteomes" id="UP000013148"/>
    </source>
</evidence>
<evidence type="ECO:0000313" key="2">
    <source>
        <dbReference type="EMBL" id="ENV17517.1"/>
    </source>
</evidence>
<proteinExistence type="predicted"/>
<name>N8WZH8_ACIGI</name>
<protein>
    <submittedName>
        <fullName evidence="2">Uncharacterized protein</fullName>
    </submittedName>
</protein>
<keyword evidence="1" id="KW-0732">Signal</keyword>
<dbReference type="RefSeq" id="WP_004820046.1">
    <property type="nucleotide sequence ID" value="NZ_KB849456.1"/>
</dbReference>
<dbReference type="AlphaFoldDB" id="N8WZH8"/>
<dbReference type="Proteomes" id="UP000013148">
    <property type="component" value="Unassembled WGS sequence"/>
</dbReference>
<dbReference type="PATRIC" id="fig|1217656.3.peg.2183"/>
<keyword evidence="3" id="KW-1185">Reference proteome</keyword>
<gene>
    <name evidence="2" type="ORF">F964_02235</name>
</gene>